<reference evidence="3" key="2">
    <citation type="submission" date="2024-04" db="EMBL/GenBank/DDBJ databases">
        <authorList>
            <person name="Chen Y."/>
            <person name="Shah S."/>
            <person name="Dougan E. K."/>
            <person name="Thang M."/>
            <person name="Chan C."/>
        </authorList>
    </citation>
    <scope>NUCLEOTIDE SEQUENCE [LARGE SCALE GENOMIC DNA]</scope>
</reference>
<dbReference type="Proteomes" id="UP001152797">
    <property type="component" value="Unassembled WGS sequence"/>
</dbReference>
<gene>
    <name evidence="2" type="ORF">C1SCF055_LOCUS25075</name>
</gene>
<organism evidence="2">
    <name type="scientific">Cladocopium goreaui</name>
    <dbReference type="NCBI Taxonomy" id="2562237"/>
    <lineage>
        <taxon>Eukaryota</taxon>
        <taxon>Sar</taxon>
        <taxon>Alveolata</taxon>
        <taxon>Dinophyceae</taxon>
        <taxon>Suessiales</taxon>
        <taxon>Symbiodiniaceae</taxon>
        <taxon>Cladocopium</taxon>
    </lineage>
</organism>
<comment type="caution">
    <text evidence="2">The sequence shown here is derived from an EMBL/GenBank/DDBJ whole genome shotgun (WGS) entry which is preliminary data.</text>
</comment>
<accession>A0A9P1CV07</accession>
<evidence type="ECO:0000313" key="4">
    <source>
        <dbReference type="Proteomes" id="UP001152797"/>
    </source>
</evidence>
<dbReference type="EMBL" id="CAMXCT010002546">
    <property type="protein sequence ID" value="CAI3998804.1"/>
    <property type="molecule type" value="Genomic_DNA"/>
</dbReference>
<feature type="compositionally biased region" description="Polar residues" evidence="1">
    <location>
        <begin position="21"/>
        <end position="31"/>
    </location>
</feature>
<evidence type="ECO:0000313" key="3">
    <source>
        <dbReference type="EMBL" id="CAL1152179.1"/>
    </source>
</evidence>
<feature type="region of interest" description="Disordered" evidence="1">
    <location>
        <begin position="19"/>
        <end position="39"/>
    </location>
</feature>
<proteinExistence type="predicted"/>
<reference evidence="2" key="1">
    <citation type="submission" date="2022-10" db="EMBL/GenBank/DDBJ databases">
        <authorList>
            <person name="Chen Y."/>
            <person name="Dougan E. K."/>
            <person name="Chan C."/>
            <person name="Rhodes N."/>
            <person name="Thang M."/>
        </authorList>
    </citation>
    <scope>NUCLEOTIDE SEQUENCE</scope>
</reference>
<evidence type="ECO:0000256" key="1">
    <source>
        <dbReference type="SAM" id="MobiDB-lite"/>
    </source>
</evidence>
<protein>
    <submittedName>
        <fullName evidence="2">Uncharacterized protein</fullName>
    </submittedName>
</protein>
<sequence length="413" mass="45514">MQKPVLQLVLPDEAAQKVIAKQQTKSSQSAAPQKALPARPVDMDPTKLLLDSGAFRTGNDEPLTQIPFTMLGPLAKGVALTSYTDALPILRSGQTLTSHGLAMIVLNPPDELCTCLQWSTLRFAVRCAVNQEPMLLTGVLVQLGQQVVYQFRAKDALSVPTVDVACARITVYQDQLDLSWEEFTTKPVKHILSVLSCLRTCRQEDCSCPSWHPKPDTPPDALLDVFRRQYVNDAGRPVKWDKASHYAVMLRYIKGLEAQVLAASGLRGLYVEPKTEDALKPHSDFQVVWLPQMDFQQVAHLARCEMHCLGLARTGRRYGIRVHVSHFPAVFASVKPDAVYLAPGSRLTYHCGPWPYGSDRKNLAKILKASGWECRPLQPLHGVPGGLMWAIQAVDAPPSNVLSLSHGMDVGSV</sequence>
<name>A0A9P1CV07_9DINO</name>
<dbReference type="AlphaFoldDB" id="A0A9P1CV07"/>
<keyword evidence="4" id="KW-1185">Reference proteome</keyword>
<evidence type="ECO:0000313" key="2">
    <source>
        <dbReference type="EMBL" id="CAI3998804.1"/>
    </source>
</evidence>
<dbReference type="EMBL" id="CAMXCT030002546">
    <property type="protein sequence ID" value="CAL4786116.1"/>
    <property type="molecule type" value="Genomic_DNA"/>
</dbReference>
<dbReference type="EMBL" id="CAMXCT020002546">
    <property type="protein sequence ID" value="CAL1152179.1"/>
    <property type="molecule type" value="Genomic_DNA"/>
</dbReference>